<feature type="domain" description="NADP-dependent oxidoreductase" evidence="9">
    <location>
        <begin position="86"/>
        <end position="199"/>
    </location>
</feature>
<reference evidence="11" key="1">
    <citation type="submission" date="2024-02" db="UniProtKB">
        <authorList>
            <consortium name="WormBaseParasite"/>
        </authorList>
    </citation>
    <scope>IDENTIFICATION</scope>
</reference>
<dbReference type="InterPro" id="IPR023210">
    <property type="entry name" value="NADP_OxRdtase_dom"/>
</dbReference>
<dbReference type="AlphaFoldDB" id="A0AAF3EBV8"/>
<evidence type="ECO:0000256" key="5">
    <source>
        <dbReference type="ARBA" id="ARBA00030406"/>
    </source>
</evidence>
<protein>
    <recommendedName>
        <fullName evidence="7">GCS light chain</fullName>
    </recommendedName>
    <alternativeName>
        <fullName evidence="5">Gamma-ECS regulatory subunit</fullName>
    </alternativeName>
    <alternativeName>
        <fullName evidence="8">Gamma-glutamylcysteine synthetase regulatory subunit</fullName>
    </alternativeName>
    <alternativeName>
        <fullName evidence="6">Glutamate--cysteine ligase modifier subunit</fullName>
    </alternativeName>
</protein>
<evidence type="ECO:0000256" key="3">
    <source>
        <dbReference type="ARBA" id="ARBA00011532"/>
    </source>
</evidence>
<dbReference type="InterPro" id="IPR036812">
    <property type="entry name" value="NAD(P)_OxRdtase_dom_sf"/>
</dbReference>
<sequence length="260" mass="29538">MLEKKLSERKSFTVDTGNLAQYTELMMKRHVNSSAELTAAFAKFAKEGPGKLNLDSEPISLSACDLDDVDKADIKTTLKVFLPTFSPKLTPEAVELSLRELKLGSISQVILQFPKQQEDMEDEKWLEAVLRVWCPLEKMAENGKIHVLGVSDTDVERLRLLCENAEKDPPKIDHYSIDGCCAVPSELVEFAKLHDIQLLTHNDARTFDLCPNFKEESVKLFGESIRDFTVTWAARYTIWLRSRSVMAAKGYLVHFEKEIQ</sequence>
<evidence type="ECO:0000256" key="6">
    <source>
        <dbReference type="ARBA" id="ARBA00031154"/>
    </source>
</evidence>
<dbReference type="PANTHER" id="PTHR13295">
    <property type="entry name" value="GLUTAMATE CYSTEINE LIGASE REGULATORY SUBUNIT"/>
    <property type="match status" value="1"/>
</dbReference>
<evidence type="ECO:0000256" key="4">
    <source>
        <dbReference type="ARBA" id="ARBA00022684"/>
    </source>
</evidence>
<comment type="subunit">
    <text evidence="3">Heterodimer of a catalytic heavy chain and a regulatory light chain.</text>
</comment>
<dbReference type="Proteomes" id="UP000887575">
    <property type="component" value="Unassembled WGS sequence"/>
</dbReference>
<dbReference type="Gene3D" id="3.20.20.100">
    <property type="entry name" value="NADP-dependent oxidoreductase domain"/>
    <property type="match status" value="1"/>
</dbReference>
<evidence type="ECO:0000313" key="10">
    <source>
        <dbReference type="Proteomes" id="UP000887575"/>
    </source>
</evidence>
<organism evidence="10 11">
    <name type="scientific">Mesorhabditis belari</name>
    <dbReference type="NCBI Taxonomy" id="2138241"/>
    <lineage>
        <taxon>Eukaryota</taxon>
        <taxon>Metazoa</taxon>
        <taxon>Ecdysozoa</taxon>
        <taxon>Nematoda</taxon>
        <taxon>Chromadorea</taxon>
        <taxon>Rhabditida</taxon>
        <taxon>Rhabditina</taxon>
        <taxon>Rhabditomorpha</taxon>
        <taxon>Rhabditoidea</taxon>
        <taxon>Rhabditidae</taxon>
        <taxon>Mesorhabditinae</taxon>
        <taxon>Mesorhabditis</taxon>
    </lineage>
</organism>
<evidence type="ECO:0000259" key="9">
    <source>
        <dbReference type="Pfam" id="PF00248"/>
    </source>
</evidence>
<evidence type="ECO:0000313" key="11">
    <source>
        <dbReference type="WBParaSite" id="MBELARI_LOCUS11430"/>
    </source>
</evidence>
<comment type="pathway">
    <text evidence="1">Sulfur metabolism; glutathione biosynthesis; glutathione from L-cysteine and L-glutamate: step 1/2.</text>
</comment>
<dbReference type="PANTHER" id="PTHR13295:SF4">
    <property type="entry name" value="GLUTAMATE--CYSTEINE LIGASE REGULATORY SUBUNIT"/>
    <property type="match status" value="1"/>
</dbReference>
<name>A0AAF3EBV8_9BILA</name>
<keyword evidence="4" id="KW-0317">Glutathione biosynthesis</keyword>
<dbReference type="WBParaSite" id="MBELARI_LOCUS11430">
    <property type="protein sequence ID" value="MBELARI_LOCUS11430"/>
    <property type="gene ID" value="MBELARI_LOCUS11430"/>
</dbReference>
<keyword evidence="10" id="KW-1185">Reference proteome</keyword>
<dbReference type="GO" id="GO:0035226">
    <property type="term" value="F:glutamate-cysteine ligase catalytic subunit binding"/>
    <property type="evidence" value="ECO:0007669"/>
    <property type="project" value="InterPro"/>
</dbReference>
<dbReference type="GO" id="GO:0017109">
    <property type="term" value="C:glutamate-cysteine ligase complex"/>
    <property type="evidence" value="ECO:0007669"/>
    <property type="project" value="TreeGrafter"/>
</dbReference>
<accession>A0AAF3EBV8</accession>
<dbReference type="GO" id="GO:0030234">
    <property type="term" value="F:enzyme regulator activity"/>
    <property type="evidence" value="ECO:0007669"/>
    <property type="project" value="TreeGrafter"/>
</dbReference>
<evidence type="ECO:0000256" key="7">
    <source>
        <dbReference type="ARBA" id="ARBA00031732"/>
    </source>
</evidence>
<proteinExistence type="inferred from homology"/>
<evidence type="ECO:0000256" key="2">
    <source>
        <dbReference type="ARBA" id="ARBA00008612"/>
    </source>
</evidence>
<dbReference type="SUPFAM" id="SSF51430">
    <property type="entry name" value="NAD(P)-linked oxidoreductase"/>
    <property type="match status" value="1"/>
</dbReference>
<comment type="similarity">
    <text evidence="2">Belongs to the aldo/keto reductase family. Glutamate--cysteine ligase light chain subfamily.</text>
</comment>
<dbReference type="Pfam" id="PF00248">
    <property type="entry name" value="Aldo_ket_red"/>
    <property type="match status" value="1"/>
</dbReference>
<dbReference type="InterPro" id="IPR032963">
    <property type="entry name" value="Gclm"/>
</dbReference>
<dbReference type="GO" id="GO:0006750">
    <property type="term" value="P:glutathione biosynthetic process"/>
    <property type="evidence" value="ECO:0007669"/>
    <property type="project" value="UniProtKB-KW"/>
</dbReference>
<evidence type="ECO:0000256" key="1">
    <source>
        <dbReference type="ARBA" id="ARBA00005006"/>
    </source>
</evidence>
<evidence type="ECO:0000256" key="8">
    <source>
        <dbReference type="ARBA" id="ARBA00032926"/>
    </source>
</evidence>